<sequence length="101" mass="11100">MNFSMIENLTDLIFMSLVLSAIPLMTVKTLDSGKTLLLQLSMSHQQRTIGKFCFNQCLMSTSPCVDLQVPAVIAPEPVVSTEADHDIEVAHMDNNPSADFT</sequence>
<evidence type="ECO:0000313" key="1">
    <source>
        <dbReference type="EMBL" id="GJT09052.1"/>
    </source>
</evidence>
<reference evidence="1" key="1">
    <citation type="journal article" date="2022" name="Int. J. Mol. Sci.">
        <title>Draft Genome of Tanacetum Coccineum: Genomic Comparison of Closely Related Tanacetum-Family Plants.</title>
        <authorList>
            <person name="Yamashiro T."/>
            <person name="Shiraishi A."/>
            <person name="Nakayama K."/>
            <person name="Satake H."/>
        </authorList>
    </citation>
    <scope>NUCLEOTIDE SEQUENCE</scope>
</reference>
<reference evidence="1" key="2">
    <citation type="submission" date="2022-01" db="EMBL/GenBank/DDBJ databases">
        <authorList>
            <person name="Yamashiro T."/>
            <person name="Shiraishi A."/>
            <person name="Satake H."/>
            <person name="Nakayama K."/>
        </authorList>
    </citation>
    <scope>NUCLEOTIDE SEQUENCE</scope>
</reference>
<organism evidence="1 2">
    <name type="scientific">Tanacetum coccineum</name>
    <dbReference type="NCBI Taxonomy" id="301880"/>
    <lineage>
        <taxon>Eukaryota</taxon>
        <taxon>Viridiplantae</taxon>
        <taxon>Streptophyta</taxon>
        <taxon>Embryophyta</taxon>
        <taxon>Tracheophyta</taxon>
        <taxon>Spermatophyta</taxon>
        <taxon>Magnoliopsida</taxon>
        <taxon>eudicotyledons</taxon>
        <taxon>Gunneridae</taxon>
        <taxon>Pentapetalae</taxon>
        <taxon>asterids</taxon>
        <taxon>campanulids</taxon>
        <taxon>Asterales</taxon>
        <taxon>Asteraceae</taxon>
        <taxon>Asteroideae</taxon>
        <taxon>Anthemideae</taxon>
        <taxon>Anthemidinae</taxon>
        <taxon>Tanacetum</taxon>
    </lineage>
</organism>
<accession>A0ABQ5B537</accession>
<evidence type="ECO:0000313" key="2">
    <source>
        <dbReference type="Proteomes" id="UP001151760"/>
    </source>
</evidence>
<proteinExistence type="predicted"/>
<comment type="caution">
    <text evidence="1">The sequence shown here is derived from an EMBL/GenBank/DDBJ whole genome shotgun (WGS) entry which is preliminary data.</text>
</comment>
<keyword evidence="2" id="KW-1185">Reference proteome</keyword>
<gene>
    <name evidence="1" type="ORF">Tco_0843514</name>
</gene>
<feature type="non-terminal residue" evidence="1">
    <location>
        <position position="101"/>
    </location>
</feature>
<dbReference type="Proteomes" id="UP001151760">
    <property type="component" value="Unassembled WGS sequence"/>
</dbReference>
<name>A0ABQ5B537_9ASTR</name>
<protein>
    <submittedName>
        <fullName evidence="1">Uncharacterized protein</fullName>
    </submittedName>
</protein>
<dbReference type="EMBL" id="BQNB010012879">
    <property type="protein sequence ID" value="GJT09052.1"/>
    <property type="molecule type" value="Genomic_DNA"/>
</dbReference>